<accession>A0A941D402</accession>
<evidence type="ECO:0000313" key="1">
    <source>
        <dbReference type="EMBL" id="MBR7621217.1"/>
    </source>
</evidence>
<proteinExistence type="predicted"/>
<protein>
    <submittedName>
        <fullName evidence="1">Uncharacterized protein</fullName>
    </submittedName>
</protein>
<name>A0A941D402_9CAUL</name>
<reference evidence="1" key="1">
    <citation type="submission" date="2021-04" db="EMBL/GenBank/DDBJ databases">
        <title>Draft genome assembly of strain Phenylobacterium sp. 20VBR1 using MiniION and Illumina platforms.</title>
        <authorList>
            <person name="Thomas F.A."/>
            <person name="Krishnan K.P."/>
            <person name="Sinha R.K."/>
        </authorList>
    </citation>
    <scope>NUCLEOTIDE SEQUENCE</scope>
    <source>
        <strain evidence="1">20VBR1</strain>
    </source>
</reference>
<gene>
    <name evidence="1" type="ORF">JKL49_17620</name>
</gene>
<dbReference type="AlphaFoldDB" id="A0A941D402"/>
<keyword evidence="2" id="KW-1185">Reference proteome</keyword>
<evidence type="ECO:0000313" key="2">
    <source>
        <dbReference type="Proteomes" id="UP000622580"/>
    </source>
</evidence>
<sequence length="75" mass="8201">MKRLDLDDLPPKLAHLLTGLAEGEELLLVQDGMVAGHLTGGAPVAKAGESEPEPPPEEQAKEIFEQFRSMMEDEF</sequence>
<dbReference type="EMBL" id="JAGSGD010000001">
    <property type="protein sequence ID" value="MBR7621217.1"/>
    <property type="molecule type" value="Genomic_DNA"/>
</dbReference>
<comment type="caution">
    <text evidence="1">The sequence shown here is derived from an EMBL/GenBank/DDBJ whole genome shotgun (WGS) entry which is preliminary data.</text>
</comment>
<dbReference type="Proteomes" id="UP000622580">
    <property type="component" value="Unassembled WGS sequence"/>
</dbReference>
<dbReference type="RefSeq" id="WP_215342212.1">
    <property type="nucleotide sequence ID" value="NZ_JAGSGD010000001.1"/>
</dbReference>
<organism evidence="1 2">
    <name type="scientific">Phenylobacterium glaciei</name>
    <dbReference type="NCBI Taxonomy" id="2803784"/>
    <lineage>
        <taxon>Bacteria</taxon>
        <taxon>Pseudomonadati</taxon>
        <taxon>Pseudomonadota</taxon>
        <taxon>Alphaproteobacteria</taxon>
        <taxon>Caulobacterales</taxon>
        <taxon>Caulobacteraceae</taxon>
        <taxon>Phenylobacterium</taxon>
    </lineage>
</organism>